<name>F4KY52_HALH1</name>
<keyword evidence="3" id="KW-1185">Reference proteome</keyword>
<protein>
    <recommendedName>
        <fullName evidence="4">Lipocalin-like domain-containing protein</fullName>
    </recommendedName>
</protein>
<dbReference type="HOGENOM" id="CLU_1530460_0_0_10"/>
<reference evidence="2 3" key="1">
    <citation type="journal article" date="2011" name="Stand. Genomic Sci.">
        <title>Complete genome sequence of Haliscomenobacter hydrossis type strain (O).</title>
        <authorList>
            <consortium name="US DOE Joint Genome Institute (JGI-PGF)"/>
            <person name="Daligault H."/>
            <person name="Lapidus A."/>
            <person name="Zeytun A."/>
            <person name="Nolan M."/>
            <person name="Lucas S."/>
            <person name="Del Rio T.G."/>
            <person name="Tice H."/>
            <person name="Cheng J.F."/>
            <person name="Tapia R."/>
            <person name="Han C."/>
            <person name="Goodwin L."/>
            <person name="Pitluck S."/>
            <person name="Liolios K."/>
            <person name="Pagani I."/>
            <person name="Ivanova N."/>
            <person name="Huntemann M."/>
            <person name="Mavromatis K."/>
            <person name="Mikhailova N."/>
            <person name="Pati A."/>
            <person name="Chen A."/>
            <person name="Palaniappan K."/>
            <person name="Land M."/>
            <person name="Hauser L."/>
            <person name="Brambilla E.M."/>
            <person name="Rohde M."/>
            <person name="Verbarg S."/>
            <person name="Goker M."/>
            <person name="Bristow J."/>
            <person name="Eisen J.A."/>
            <person name="Markowitz V."/>
            <person name="Hugenholtz P."/>
            <person name="Kyrpides N.C."/>
            <person name="Klenk H.P."/>
            <person name="Woyke T."/>
        </authorList>
    </citation>
    <scope>NUCLEOTIDE SEQUENCE [LARGE SCALE GENOMIC DNA]</scope>
    <source>
        <strain evidence="3">ATCC 27775 / DSM 1100 / LMG 10767 / O</strain>
    </source>
</reference>
<dbReference type="KEGG" id="hhy:Halhy_5854"/>
<dbReference type="EMBL" id="CP002691">
    <property type="protein sequence ID" value="AEE53677.1"/>
    <property type="molecule type" value="Genomic_DNA"/>
</dbReference>
<proteinExistence type="predicted"/>
<feature type="signal peptide" evidence="1">
    <location>
        <begin position="1"/>
        <end position="19"/>
    </location>
</feature>
<feature type="chain" id="PRO_5003310445" description="Lipocalin-like domain-containing protein" evidence="1">
    <location>
        <begin position="20"/>
        <end position="175"/>
    </location>
</feature>
<dbReference type="STRING" id="760192.Halhy_5854"/>
<dbReference type="PROSITE" id="PS51257">
    <property type="entry name" value="PROKAR_LIPOPROTEIN"/>
    <property type="match status" value="1"/>
</dbReference>
<evidence type="ECO:0008006" key="4">
    <source>
        <dbReference type="Google" id="ProtNLM"/>
    </source>
</evidence>
<reference key="2">
    <citation type="submission" date="2011-04" db="EMBL/GenBank/DDBJ databases">
        <title>Complete sequence of chromosome of Haliscomenobacter hydrossis DSM 1100.</title>
        <authorList>
            <consortium name="US DOE Joint Genome Institute (JGI-PGF)"/>
            <person name="Lucas S."/>
            <person name="Han J."/>
            <person name="Lapidus A."/>
            <person name="Bruce D."/>
            <person name="Goodwin L."/>
            <person name="Pitluck S."/>
            <person name="Peters L."/>
            <person name="Kyrpides N."/>
            <person name="Mavromatis K."/>
            <person name="Ivanova N."/>
            <person name="Ovchinnikova G."/>
            <person name="Pagani I."/>
            <person name="Daligault H."/>
            <person name="Detter J.C."/>
            <person name="Han C."/>
            <person name="Land M."/>
            <person name="Hauser L."/>
            <person name="Markowitz V."/>
            <person name="Cheng J.-F."/>
            <person name="Hugenholtz P."/>
            <person name="Woyke T."/>
            <person name="Wu D."/>
            <person name="Verbarg S."/>
            <person name="Frueling A."/>
            <person name="Brambilla E."/>
            <person name="Klenk H.-P."/>
            <person name="Eisen J.A."/>
        </authorList>
    </citation>
    <scope>NUCLEOTIDE SEQUENCE</scope>
    <source>
        <strain>DSM 1100</strain>
    </source>
</reference>
<dbReference type="AlphaFoldDB" id="F4KY52"/>
<accession>F4KY52</accession>
<evidence type="ECO:0000313" key="3">
    <source>
        <dbReference type="Proteomes" id="UP000008461"/>
    </source>
</evidence>
<sequence length="175" mass="20207">MNKILQYLLLMSAISLMMACEGEDEEEPAGYVISTLIEVKGKQRIDRTSEASPCRLTDKWVFDLPNKAVTTDYYQGSCTAFTHKHAFLQNCDTMYLDSLKGRYLWIGGTTLYANIPPIVHPDFPMGSQRGDSSINLFYRIEKFDHKELVILNKFNPKLIPRDSQYFELTMKYVEQ</sequence>
<evidence type="ECO:0000313" key="2">
    <source>
        <dbReference type="EMBL" id="AEE53677.1"/>
    </source>
</evidence>
<keyword evidence="1" id="KW-0732">Signal</keyword>
<dbReference type="Proteomes" id="UP000008461">
    <property type="component" value="Chromosome"/>
</dbReference>
<gene>
    <name evidence="2" type="ordered locus">Halhy_5854</name>
</gene>
<evidence type="ECO:0000256" key="1">
    <source>
        <dbReference type="SAM" id="SignalP"/>
    </source>
</evidence>
<dbReference type="RefSeq" id="WP_013768205.1">
    <property type="nucleotide sequence ID" value="NC_015510.1"/>
</dbReference>
<organism evidence="2 3">
    <name type="scientific">Haliscomenobacter hydrossis (strain ATCC 27775 / DSM 1100 / LMG 10767 / O)</name>
    <dbReference type="NCBI Taxonomy" id="760192"/>
    <lineage>
        <taxon>Bacteria</taxon>
        <taxon>Pseudomonadati</taxon>
        <taxon>Bacteroidota</taxon>
        <taxon>Saprospiria</taxon>
        <taxon>Saprospirales</taxon>
        <taxon>Haliscomenobacteraceae</taxon>
        <taxon>Haliscomenobacter</taxon>
    </lineage>
</organism>